<dbReference type="RefSeq" id="WP_207394491.1">
    <property type="nucleotide sequence ID" value="NZ_JABRWO010000001.1"/>
</dbReference>
<dbReference type="PROSITE" id="PS50110">
    <property type="entry name" value="RESPONSE_REGULATORY"/>
    <property type="match status" value="1"/>
</dbReference>
<dbReference type="PROSITE" id="PS50045">
    <property type="entry name" value="SIGMA54_INTERACT_4"/>
    <property type="match status" value="1"/>
</dbReference>
<dbReference type="InterPro" id="IPR002197">
    <property type="entry name" value="HTH_Fis"/>
</dbReference>
<gene>
    <name evidence="11" type="primary">atoC_1</name>
    <name evidence="11" type="ORF">HOV93_01060</name>
</gene>
<dbReference type="InterPro" id="IPR027417">
    <property type="entry name" value="P-loop_NTPase"/>
</dbReference>
<dbReference type="SUPFAM" id="SSF52540">
    <property type="entry name" value="P-loop containing nucleoside triphosphate hydrolases"/>
    <property type="match status" value="1"/>
</dbReference>
<dbReference type="PANTHER" id="PTHR32071">
    <property type="entry name" value="TRANSCRIPTIONAL REGULATORY PROTEIN"/>
    <property type="match status" value="1"/>
</dbReference>
<feature type="domain" description="Response regulatory" evidence="10">
    <location>
        <begin position="4"/>
        <end position="118"/>
    </location>
</feature>
<dbReference type="PROSITE" id="PS00676">
    <property type="entry name" value="SIGMA54_INTERACT_2"/>
    <property type="match status" value="1"/>
</dbReference>
<dbReference type="CDD" id="cd00009">
    <property type="entry name" value="AAA"/>
    <property type="match status" value="1"/>
</dbReference>
<dbReference type="Proteomes" id="UP000551616">
    <property type="component" value="Unassembled WGS sequence"/>
</dbReference>
<evidence type="ECO:0000259" key="9">
    <source>
        <dbReference type="PROSITE" id="PS50045"/>
    </source>
</evidence>
<evidence type="ECO:0000313" key="12">
    <source>
        <dbReference type="Proteomes" id="UP000551616"/>
    </source>
</evidence>
<keyword evidence="3" id="KW-0067">ATP-binding</keyword>
<dbReference type="Gene3D" id="1.10.8.60">
    <property type="match status" value="1"/>
</dbReference>
<dbReference type="InterPro" id="IPR058031">
    <property type="entry name" value="AAA_lid_NorR"/>
</dbReference>
<comment type="caution">
    <text evidence="11">The sequence shown here is derived from an EMBL/GenBank/DDBJ whole genome shotgun (WGS) entry which is preliminary data.</text>
</comment>
<dbReference type="Pfam" id="PF02954">
    <property type="entry name" value="HTH_8"/>
    <property type="match status" value="1"/>
</dbReference>
<dbReference type="Gene3D" id="1.10.10.60">
    <property type="entry name" value="Homeodomain-like"/>
    <property type="match status" value="1"/>
</dbReference>
<dbReference type="Gene3D" id="3.40.50.300">
    <property type="entry name" value="P-loop containing nucleotide triphosphate hydrolases"/>
    <property type="match status" value="1"/>
</dbReference>
<protein>
    <submittedName>
        <fullName evidence="11">Regulatory protein AtoC</fullName>
    </submittedName>
</protein>
<keyword evidence="12" id="KW-1185">Reference proteome</keyword>
<dbReference type="SUPFAM" id="SSF52172">
    <property type="entry name" value="CheY-like"/>
    <property type="match status" value="1"/>
</dbReference>
<dbReference type="GO" id="GO:0005524">
    <property type="term" value="F:ATP binding"/>
    <property type="evidence" value="ECO:0007669"/>
    <property type="project" value="UniProtKB-KW"/>
</dbReference>
<evidence type="ECO:0000256" key="8">
    <source>
        <dbReference type="PROSITE-ProRule" id="PRU00169"/>
    </source>
</evidence>
<evidence type="ECO:0000256" key="3">
    <source>
        <dbReference type="ARBA" id="ARBA00022840"/>
    </source>
</evidence>
<reference evidence="11 12" key="1">
    <citation type="submission" date="2020-05" db="EMBL/GenBank/DDBJ databases">
        <title>Bremerella alba sp. nov., a novel planctomycete isolated from the surface of the macroalga Fucus spiralis.</title>
        <authorList>
            <person name="Godinho O."/>
            <person name="Botelho R."/>
            <person name="Albuquerque L."/>
            <person name="Wiegand S."/>
            <person name="Da Costa M.S."/>
            <person name="Lobo-Da-Cunha A."/>
            <person name="Jogler C."/>
            <person name="Lage O.M."/>
        </authorList>
    </citation>
    <scope>NUCLEOTIDE SEQUENCE [LARGE SCALE GENOMIC DNA]</scope>
    <source>
        <strain evidence="11 12">FF15</strain>
    </source>
</reference>
<accession>A0A7V8V110</accession>
<dbReference type="Pfam" id="PF25601">
    <property type="entry name" value="AAA_lid_14"/>
    <property type="match status" value="1"/>
</dbReference>
<dbReference type="SMART" id="SM00448">
    <property type="entry name" value="REC"/>
    <property type="match status" value="1"/>
</dbReference>
<evidence type="ECO:0000256" key="6">
    <source>
        <dbReference type="ARBA" id="ARBA00023125"/>
    </source>
</evidence>
<keyword evidence="2" id="KW-0547">Nucleotide-binding</keyword>
<sequence length="456" mass="50956">MHGNILIVDDEQNMCELIHTDLKIRGFESTWFTSADEAFRALKENEFDVVLTDIRMPGTNGIQLCEQIAANRPDVPVIVMTAFGSLETAVAAIRAGAFDFVTKPMEMDLLAIALERAAKQRQLQQQVKMLGDAIHRARHFGDLIGESLPMQKLFDQIAQIGPTSSSVLITGESGTGKEVVANLLHRQSQRANGPFVAVNCAALPEALLESELFGHAKGAFTDARAERKGLFLQAEGGTLLLDEIGEMPPSMQVKLLRALEENRIRPVGGDQEVSFDVRVLAATNRDLESAVEDRQFRDDLYYRINVIQLELPPLRSRGTDILLLARYFVEKYAARAEKAVAGISDQACNKLLAYSWPGNVRELRNIIERAVALTRYEMIAVEDLPDKVQDYRGSQVFIGGEDPDDLVSMEEVERRYILHVLNTVKKNKTTAARILGLDRKTLYRKLKQYGLEDNET</sequence>
<dbReference type="EMBL" id="JABRWO010000001">
    <property type="protein sequence ID" value="MBA2112960.1"/>
    <property type="molecule type" value="Genomic_DNA"/>
</dbReference>
<dbReference type="AlphaFoldDB" id="A0A7V8V110"/>
<dbReference type="InterPro" id="IPR009057">
    <property type="entry name" value="Homeodomain-like_sf"/>
</dbReference>
<dbReference type="PROSITE" id="PS00675">
    <property type="entry name" value="SIGMA54_INTERACT_1"/>
    <property type="match status" value="1"/>
</dbReference>
<evidence type="ECO:0000259" key="10">
    <source>
        <dbReference type="PROSITE" id="PS50110"/>
    </source>
</evidence>
<dbReference type="Pfam" id="PF00072">
    <property type="entry name" value="Response_reg"/>
    <property type="match status" value="1"/>
</dbReference>
<dbReference type="PROSITE" id="PS00688">
    <property type="entry name" value="SIGMA54_INTERACT_3"/>
    <property type="match status" value="1"/>
</dbReference>
<keyword evidence="7" id="KW-0804">Transcription</keyword>
<proteinExistence type="predicted"/>
<dbReference type="PRINTS" id="PR01590">
    <property type="entry name" value="HTHFIS"/>
</dbReference>
<name>A0A7V8V110_9BACT</name>
<feature type="domain" description="Sigma-54 factor interaction" evidence="9">
    <location>
        <begin position="143"/>
        <end position="372"/>
    </location>
</feature>
<evidence type="ECO:0000313" key="11">
    <source>
        <dbReference type="EMBL" id="MBA2112960.1"/>
    </source>
</evidence>
<dbReference type="InterPro" id="IPR025662">
    <property type="entry name" value="Sigma_54_int_dom_ATP-bd_1"/>
</dbReference>
<evidence type="ECO:0000256" key="5">
    <source>
        <dbReference type="ARBA" id="ARBA00023015"/>
    </source>
</evidence>
<dbReference type="SUPFAM" id="SSF46689">
    <property type="entry name" value="Homeodomain-like"/>
    <property type="match status" value="1"/>
</dbReference>
<keyword evidence="1 8" id="KW-0597">Phosphoprotein</keyword>
<evidence type="ECO:0000256" key="7">
    <source>
        <dbReference type="ARBA" id="ARBA00023163"/>
    </source>
</evidence>
<feature type="modified residue" description="4-aspartylphosphate" evidence="8">
    <location>
        <position position="53"/>
    </location>
</feature>
<dbReference type="PANTHER" id="PTHR32071:SF119">
    <property type="entry name" value="SIGMA L-DEPENDENT TRANSCRIPTIONAL REGULATOR YPLP-RELATED"/>
    <property type="match status" value="1"/>
</dbReference>
<dbReference type="Gene3D" id="3.40.50.2300">
    <property type="match status" value="1"/>
</dbReference>
<keyword evidence="6" id="KW-0238">DNA-binding</keyword>
<dbReference type="InterPro" id="IPR003593">
    <property type="entry name" value="AAA+_ATPase"/>
</dbReference>
<dbReference type="InterPro" id="IPR025944">
    <property type="entry name" value="Sigma_54_int_dom_CS"/>
</dbReference>
<dbReference type="InterPro" id="IPR025943">
    <property type="entry name" value="Sigma_54_int_dom_ATP-bd_2"/>
</dbReference>
<evidence type="ECO:0000256" key="2">
    <source>
        <dbReference type="ARBA" id="ARBA00022741"/>
    </source>
</evidence>
<keyword evidence="5" id="KW-0805">Transcription regulation</keyword>
<evidence type="ECO:0000256" key="4">
    <source>
        <dbReference type="ARBA" id="ARBA00023012"/>
    </source>
</evidence>
<dbReference type="Pfam" id="PF00158">
    <property type="entry name" value="Sigma54_activat"/>
    <property type="match status" value="1"/>
</dbReference>
<dbReference type="FunFam" id="3.40.50.2300:FF:000018">
    <property type="entry name" value="DNA-binding transcriptional regulator NtrC"/>
    <property type="match status" value="1"/>
</dbReference>
<dbReference type="InterPro" id="IPR001789">
    <property type="entry name" value="Sig_transdc_resp-reg_receiver"/>
</dbReference>
<dbReference type="FunFam" id="3.40.50.300:FF:000006">
    <property type="entry name" value="DNA-binding transcriptional regulator NtrC"/>
    <property type="match status" value="1"/>
</dbReference>
<dbReference type="GO" id="GO:0043565">
    <property type="term" value="F:sequence-specific DNA binding"/>
    <property type="evidence" value="ECO:0007669"/>
    <property type="project" value="InterPro"/>
</dbReference>
<dbReference type="GO" id="GO:0000160">
    <property type="term" value="P:phosphorelay signal transduction system"/>
    <property type="evidence" value="ECO:0007669"/>
    <property type="project" value="UniProtKB-KW"/>
</dbReference>
<evidence type="ECO:0000256" key="1">
    <source>
        <dbReference type="ARBA" id="ARBA00022553"/>
    </source>
</evidence>
<organism evidence="11 12">
    <name type="scientific">Bremerella alba</name>
    <dbReference type="NCBI Taxonomy" id="980252"/>
    <lineage>
        <taxon>Bacteria</taxon>
        <taxon>Pseudomonadati</taxon>
        <taxon>Planctomycetota</taxon>
        <taxon>Planctomycetia</taxon>
        <taxon>Pirellulales</taxon>
        <taxon>Pirellulaceae</taxon>
        <taxon>Bremerella</taxon>
    </lineage>
</organism>
<dbReference type="GO" id="GO:0006355">
    <property type="term" value="P:regulation of DNA-templated transcription"/>
    <property type="evidence" value="ECO:0007669"/>
    <property type="project" value="InterPro"/>
</dbReference>
<keyword evidence="4" id="KW-0902">Two-component regulatory system</keyword>
<dbReference type="InterPro" id="IPR011006">
    <property type="entry name" value="CheY-like_superfamily"/>
</dbReference>
<dbReference type="SMART" id="SM00382">
    <property type="entry name" value="AAA"/>
    <property type="match status" value="1"/>
</dbReference>
<dbReference type="InterPro" id="IPR002078">
    <property type="entry name" value="Sigma_54_int"/>
</dbReference>